<name>A0A9Q1H2M6_HOLLE</name>
<dbReference type="Gene3D" id="3.60.10.10">
    <property type="entry name" value="Endonuclease/exonuclease/phosphatase"/>
    <property type="match status" value="1"/>
</dbReference>
<dbReference type="Pfam" id="PF24147">
    <property type="entry name" value="C2_SHIP1-2_2nd"/>
    <property type="match status" value="1"/>
</dbReference>
<sequence length="1192" mass="134493">MAGMFTYPWYHGNLTRLQTERVLQESALNGSYLVRASENIKGAYVLSVLSDGQIYQYRILPTAAGKFQMKYANNMKGDTYSNVAELISSVSTHGLCCPLRHPVPVVKDDDIDSDEDDDDDRMGSVDGFSTSSTQEQASKLLIARLSQMDISSLDREFIEFINNYITTLMESDIQASSTKDMTQLKTMMEFLGKQLKREADHFLVKMKVMHSLFDLKKSPPKKFKLPRSEPDIKLTELMKSLANCQNEVRSVEKTAFSCFQTLSLSESSVPIESPTSSLTDRKNDSFFATSSYQPTEPAEVTDDSNSPKSFVPPPLPVYQPQQFEVRQEGRNVVEALKSNKMKLTVNVTQGFLTVIKQSAKDFKEEIVTYKQDSIAQLVKSRDHNTRLTIAFTNGKKKEYSFEHPKQREYFCQLVQSMKLCHTNSKEIDQISVFIGTFNMGDAPPPSNILSWLTCQGEGKQRDKNIPFMGYDLYVIGTQESTLSEKEWMSRLKHSIRQITPGLDKDYHVVTLSSLWGIRLTVLVKPDHQHRISNVRTSSVKTGIANALGNKGAVGVSFYFSNTSFCFINSHLTSGTEKMERRNQNYHDILKGLNLNSKGQSVFDLTNQFHHFYFLGDLNYRVEWNVQDIFHHIGKKDYDTLLKYDQLNKQKNLDAVFVGFNESEITFPPTYRYELGLRTVYAYKKVKKTKIRINEPSWCDRILWRSFPGTYNENFTYGCSKDIVTSDHSPVFASFLVGILPPATIPENTQDNQNIKIIFGEVEATLKTSMCSRTFFLEFHSTCMETKVTSKKNEECEQLTSDEVRPVWRSEQLPELVPIFPDTAYLEDQHILLALKSEDSGESYGECVLELKDKFTSNYVRFSTILTHHGQKTGLIRGQMHIKAKDESLYGSAKRIRTYELISFDDREGKIAYYASDPSPHSSPQGASTATSASPATGDPVSSHRIKAITKGMQRAFPWTRDQTISPVLPPKQKPSAKIDSTVSSSTVHVNNSHANNLSNIKEESPSPSASFLPPPLPPPRAPSPVISDKIAMFSQDEKATLYEVEDINQLSPMSRRAPIPSPGPPSLKPNLLAPAVKPRGPRKDSSGSPVKSQNSFEAESDAPPLPMKMKQPPTSPVEDQDVYDSIRIPTTISQWLMDLGLPQYIHDLVANGWDRIAFIHNISDSDLLEAGIHDPKHRRRILESIKNMASQE</sequence>
<keyword evidence="16" id="KW-0206">Cytoskeleton</keyword>
<dbReference type="GO" id="GO:0046856">
    <property type="term" value="P:phosphatidylinositol dephosphorylation"/>
    <property type="evidence" value="ECO:0007669"/>
    <property type="project" value="InterPro"/>
</dbReference>
<feature type="region of interest" description="Disordered" evidence="19">
    <location>
        <begin position="914"/>
        <end position="941"/>
    </location>
</feature>
<feature type="domain" description="SAM" evidence="21">
    <location>
        <begin position="1131"/>
        <end position="1191"/>
    </location>
</feature>
<evidence type="ECO:0000256" key="18">
    <source>
        <dbReference type="PROSITE-ProRule" id="PRU00191"/>
    </source>
</evidence>
<organism evidence="22 23">
    <name type="scientific">Holothuria leucospilota</name>
    <name type="common">Black long sea cucumber</name>
    <name type="synonym">Mertensiothuria leucospilota</name>
    <dbReference type="NCBI Taxonomy" id="206669"/>
    <lineage>
        <taxon>Eukaryota</taxon>
        <taxon>Metazoa</taxon>
        <taxon>Echinodermata</taxon>
        <taxon>Eleutherozoa</taxon>
        <taxon>Echinozoa</taxon>
        <taxon>Holothuroidea</taxon>
        <taxon>Aspidochirotacea</taxon>
        <taxon>Aspidochirotida</taxon>
        <taxon>Holothuriidae</taxon>
        <taxon>Holothuria</taxon>
    </lineage>
</organism>
<dbReference type="OrthoDB" id="7862313at2759"/>
<evidence type="ECO:0000256" key="3">
    <source>
        <dbReference type="ARBA" id="ARBA00004324"/>
    </source>
</evidence>
<evidence type="ECO:0000259" key="20">
    <source>
        <dbReference type="PROSITE" id="PS50001"/>
    </source>
</evidence>
<evidence type="ECO:0000259" key="21">
    <source>
        <dbReference type="PROSITE" id="PS50105"/>
    </source>
</evidence>
<dbReference type="SMART" id="SM00252">
    <property type="entry name" value="SH2"/>
    <property type="match status" value="1"/>
</dbReference>
<feature type="compositionally biased region" description="Polar residues" evidence="19">
    <location>
        <begin position="269"/>
        <end position="278"/>
    </location>
</feature>
<dbReference type="FunFam" id="3.60.10.10:FF:000005">
    <property type="entry name" value="phosphatidylinositol 3,4,5-trisphosphate 5-phosphatase 1"/>
    <property type="match status" value="1"/>
</dbReference>
<dbReference type="InterPro" id="IPR001660">
    <property type="entry name" value="SAM"/>
</dbReference>
<reference evidence="22" key="1">
    <citation type="submission" date="2021-10" db="EMBL/GenBank/DDBJ databases">
        <title>Tropical sea cucumber genome reveals ecological adaptation and Cuvierian tubules defense mechanism.</title>
        <authorList>
            <person name="Chen T."/>
        </authorList>
    </citation>
    <scope>NUCLEOTIDE SEQUENCE</scope>
    <source>
        <strain evidence="22">Nanhai2018</strain>
        <tissue evidence="22">Muscle</tissue>
    </source>
</reference>
<keyword evidence="15" id="KW-0472">Membrane</keyword>
<dbReference type="InterPro" id="IPR036860">
    <property type="entry name" value="SH2_dom_sf"/>
</dbReference>
<evidence type="ECO:0000313" key="22">
    <source>
        <dbReference type="EMBL" id="KAJ8030778.1"/>
    </source>
</evidence>
<evidence type="ECO:0000256" key="16">
    <source>
        <dbReference type="ARBA" id="ARBA00023212"/>
    </source>
</evidence>
<evidence type="ECO:0000313" key="23">
    <source>
        <dbReference type="Proteomes" id="UP001152320"/>
    </source>
</evidence>
<feature type="compositionally biased region" description="Low complexity" evidence="19">
    <location>
        <begin position="921"/>
        <end position="937"/>
    </location>
</feature>
<accession>A0A9Q1H2M6</accession>
<dbReference type="GO" id="GO:0005856">
    <property type="term" value="C:cytoskeleton"/>
    <property type="evidence" value="ECO:0007669"/>
    <property type="project" value="UniProtKB-SubCell"/>
</dbReference>
<keyword evidence="17" id="KW-0966">Cell projection</keyword>
<proteinExistence type="inferred from homology"/>
<dbReference type="PANTHER" id="PTHR46051:SF1">
    <property type="entry name" value="INOSITOL POLYPHOSPHATE-RELATED PHOSPHATASE DOMAIN-CONTAINING PROTEIN"/>
    <property type="match status" value="1"/>
</dbReference>
<evidence type="ECO:0000256" key="6">
    <source>
        <dbReference type="ARBA" id="ARBA00008734"/>
    </source>
</evidence>
<evidence type="ECO:0000256" key="10">
    <source>
        <dbReference type="ARBA" id="ARBA00022588"/>
    </source>
</evidence>
<dbReference type="GO" id="GO:0016607">
    <property type="term" value="C:nuclear speck"/>
    <property type="evidence" value="ECO:0007669"/>
    <property type="project" value="UniProtKB-SubCell"/>
</dbReference>
<dbReference type="SUPFAM" id="SSF56219">
    <property type="entry name" value="DNase I-like"/>
    <property type="match status" value="1"/>
</dbReference>
<comment type="caution">
    <text evidence="22">The sequence shown here is derived from an EMBL/GenBank/DDBJ whole genome shotgun (WGS) entry which is preliminary data.</text>
</comment>
<evidence type="ECO:0000256" key="11">
    <source>
        <dbReference type="ARBA" id="ARBA00022801"/>
    </source>
</evidence>
<feature type="domain" description="SH2" evidence="20">
    <location>
        <begin position="9"/>
        <end position="103"/>
    </location>
</feature>
<evidence type="ECO:0000256" key="17">
    <source>
        <dbReference type="ARBA" id="ARBA00023273"/>
    </source>
</evidence>
<dbReference type="PROSITE" id="PS50001">
    <property type="entry name" value="SH2"/>
    <property type="match status" value="1"/>
</dbReference>
<dbReference type="Proteomes" id="UP001152320">
    <property type="component" value="Chromosome 13"/>
</dbReference>
<dbReference type="GO" id="GO:0002250">
    <property type="term" value="P:adaptive immune response"/>
    <property type="evidence" value="ECO:0007669"/>
    <property type="project" value="UniProtKB-KW"/>
</dbReference>
<evidence type="ECO:0000256" key="12">
    <source>
        <dbReference type="ARBA" id="ARBA00022859"/>
    </source>
</evidence>
<evidence type="ECO:0000256" key="9">
    <source>
        <dbReference type="ARBA" id="ARBA00022553"/>
    </source>
</evidence>
<dbReference type="PANTHER" id="PTHR46051">
    <property type="entry name" value="SH2 DOMAIN-CONTAINING PROTEIN"/>
    <property type="match status" value="1"/>
</dbReference>
<keyword evidence="11" id="KW-0378">Hydrolase</keyword>
<dbReference type="Pfam" id="PF07647">
    <property type="entry name" value="SAM_2"/>
    <property type="match status" value="1"/>
</dbReference>
<dbReference type="InterPro" id="IPR000980">
    <property type="entry name" value="SH2"/>
</dbReference>
<comment type="subcellular location">
    <subcellularLocation>
        <location evidence="4">Cell projection</location>
        <location evidence="4">Filopodium</location>
    </subcellularLocation>
    <subcellularLocation>
        <location evidence="5">Cell projection</location>
        <location evidence="5">Lamellipodium</location>
    </subcellularLocation>
    <subcellularLocation>
        <location evidence="2">Cytoplasm</location>
        <location evidence="2">Cytoskeleton</location>
    </subcellularLocation>
    <subcellularLocation>
        <location evidence="1">Membrane</location>
        <topology evidence="1">Peripheral membrane protein</topology>
    </subcellularLocation>
    <subcellularLocation>
        <location evidence="3">Nucleus speckle</location>
    </subcellularLocation>
</comment>
<dbReference type="EMBL" id="JAIZAY010000013">
    <property type="protein sequence ID" value="KAJ8030778.1"/>
    <property type="molecule type" value="Genomic_DNA"/>
</dbReference>
<dbReference type="PRINTS" id="PR00401">
    <property type="entry name" value="SH2DOMAIN"/>
</dbReference>
<dbReference type="SUPFAM" id="SSF55550">
    <property type="entry name" value="SH2 domain"/>
    <property type="match status" value="1"/>
</dbReference>
<evidence type="ECO:0000256" key="5">
    <source>
        <dbReference type="ARBA" id="ARBA00004510"/>
    </source>
</evidence>
<evidence type="ECO:0000256" key="7">
    <source>
        <dbReference type="ARBA" id="ARBA00012981"/>
    </source>
</evidence>
<keyword evidence="14" id="KW-1064">Adaptive immunity</keyword>
<dbReference type="SMART" id="SM00454">
    <property type="entry name" value="SAM"/>
    <property type="match status" value="1"/>
</dbReference>
<dbReference type="InterPro" id="IPR013761">
    <property type="entry name" value="SAM/pointed_sf"/>
</dbReference>
<evidence type="ECO:0000256" key="2">
    <source>
        <dbReference type="ARBA" id="ARBA00004245"/>
    </source>
</evidence>
<comment type="similarity">
    <text evidence="6">Belongs to the inositol 1,4,5-trisphosphate 5-phosphatase family.</text>
</comment>
<evidence type="ECO:0000256" key="1">
    <source>
        <dbReference type="ARBA" id="ARBA00004170"/>
    </source>
</evidence>
<feature type="region of interest" description="Disordered" evidence="19">
    <location>
        <begin position="269"/>
        <end position="313"/>
    </location>
</feature>
<dbReference type="Pfam" id="PF00017">
    <property type="entry name" value="SH2"/>
    <property type="match status" value="1"/>
</dbReference>
<evidence type="ECO:0000256" key="15">
    <source>
        <dbReference type="ARBA" id="ARBA00023136"/>
    </source>
</evidence>
<evidence type="ECO:0000256" key="8">
    <source>
        <dbReference type="ARBA" id="ARBA00022490"/>
    </source>
</evidence>
<feature type="compositionally biased region" description="Acidic residues" evidence="19">
    <location>
        <begin position="109"/>
        <end position="120"/>
    </location>
</feature>
<keyword evidence="10" id="KW-0399">Innate immunity</keyword>
<dbReference type="GO" id="GO:0034485">
    <property type="term" value="F:phosphatidylinositol-3,4,5-trisphosphate 5-phosphatase activity"/>
    <property type="evidence" value="ECO:0007669"/>
    <property type="project" value="UniProtKB-EC"/>
</dbReference>
<evidence type="ECO:0000256" key="19">
    <source>
        <dbReference type="SAM" id="MobiDB-lite"/>
    </source>
</evidence>
<dbReference type="EC" id="3.1.3.86" evidence="7"/>
<dbReference type="SMART" id="SM00128">
    <property type="entry name" value="IPPc"/>
    <property type="match status" value="1"/>
</dbReference>
<evidence type="ECO:0000256" key="4">
    <source>
        <dbReference type="ARBA" id="ARBA00004486"/>
    </source>
</evidence>
<keyword evidence="23" id="KW-1185">Reference proteome</keyword>
<dbReference type="GO" id="GO:0030027">
    <property type="term" value="C:lamellipodium"/>
    <property type="evidence" value="ECO:0007669"/>
    <property type="project" value="UniProtKB-SubCell"/>
</dbReference>
<evidence type="ECO:0000256" key="14">
    <source>
        <dbReference type="ARBA" id="ARBA00023130"/>
    </source>
</evidence>
<evidence type="ECO:0000256" key="13">
    <source>
        <dbReference type="ARBA" id="ARBA00022999"/>
    </source>
</evidence>
<dbReference type="PROSITE" id="PS50105">
    <property type="entry name" value="SAM_DOMAIN"/>
    <property type="match status" value="1"/>
</dbReference>
<keyword evidence="9" id="KW-0597">Phosphoprotein</keyword>
<dbReference type="Pfam" id="PF22669">
    <property type="entry name" value="Exo_endo_phos2"/>
    <property type="match status" value="1"/>
</dbReference>
<dbReference type="InterPro" id="IPR000300">
    <property type="entry name" value="IPPc"/>
</dbReference>
<feature type="compositionally biased region" description="Low complexity" evidence="19">
    <location>
        <begin position="980"/>
        <end position="993"/>
    </location>
</feature>
<dbReference type="GO" id="GO:0016020">
    <property type="term" value="C:membrane"/>
    <property type="evidence" value="ECO:0007669"/>
    <property type="project" value="UniProtKB-SubCell"/>
</dbReference>
<dbReference type="InterPro" id="IPR036691">
    <property type="entry name" value="Endo/exonu/phosph_ase_sf"/>
</dbReference>
<dbReference type="GO" id="GO:0050776">
    <property type="term" value="P:regulation of immune response"/>
    <property type="evidence" value="ECO:0007669"/>
    <property type="project" value="TreeGrafter"/>
</dbReference>
<feature type="region of interest" description="Disordered" evidence="19">
    <location>
        <begin position="1052"/>
        <end position="1120"/>
    </location>
</feature>
<dbReference type="GO" id="GO:0030175">
    <property type="term" value="C:filopodium"/>
    <property type="evidence" value="ECO:0007669"/>
    <property type="project" value="UniProtKB-SubCell"/>
</dbReference>
<dbReference type="GO" id="GO:0045087">
    <property type="term" value="P:innate immune response"/>
    <property type="evidence" value="ECO:0007669"/>
    <property type="project" value="UniProtKB-KW"/>
</dbReference>
<gene>
    <name evidence="22" type="ORF">HOLleu_27281</name>
</gene>
<feature type="region of interest" description="Disordered" evidence="19">
    <location>
        <begin position="962"/>
        <end position="1023"/>
    </location>
</feature>
<feature type="compositionally biased region" description="Polar residues" evidence="19">
    <location>
        <begin position="1086"/>
        <end position="1097"/>
    </location>
</feature>
<feature type="region of interest" description="Disordered" evidence="19">
    <location>
        <begin position="107"/>
        <end position="132"/>
    </location>
</feature>
<keyword evidence="8" id="KW-0963">Cytoplasm</keyword>
<dbReference type="AlphaFoldDB" id="A0A9Q1H2M6"/>
<protein>
    <recommendedName>
        <fullName evidence="7">phosphatidylinositol-3,4,5-trisphosphate 5-phosphatase</fullName>
        <ecNumber evidence="7">3.1.3.86</ecNumber>
    </recommendedName>
</protein>
<feature type="compositionally biased region" description="Pro residues" evidence="19">
    <location>
        <begin position="1012"/>
        <end position="1022"/>
    </location>
</feature>
<dbReference type="Gene3D" id="1.10.150.50">
    <property type="entry name" value="Transcription Factor, Ets-1"/>
    <property type="match status" value="1"/>
</dbReference>
<dbReference type="Gene3D" id="3.30.505.10">
    <property type="entry name" value="SH2 domain"/>
    <property type="match status" value="1"/>
</dbReference>
<dbReference type="SUPFAM" id="SSF47769">
    <property type="entry name" value="SAM/Pointed domain"/>
    <property type="match status" value="1"/>
</dbReference>
<dbReference type="InterPro" id="IPR057509">
    <property type="entry name" value="C2_SHIP1-2_2nd"/>
</dbReference>
<dbReference type="GO" id="GO:0009966">
    <property type="term" value="P:regulation of signal transduction"/>
    <property type="evidence" value="ECO:0007669"/>
    <property type="project" value="TreeGrafter"/>
</dbReference>
<keyword evidence="12" id="KW-0391">Immunity</keyword>
<keyword evidence="13 18" id="KW-0727">SH2 domain</keyword>